<keyword evidence="2" id="KW-1185">Reference proteome</keyword>
<evidence type="ECO:0000313" key="2">
    <source>
        <dbReference type="Proteomes" id="UP000755585"/>
    </source>
</evidence>
<keyword evidence="1" id="KW-0378">Hydrolase</keyword>
<evidence type="ECO:0000313" key="1">
    <source>
        <dbReference type="EMBL" id="MBP2349878.1"/>
    </source>
</evidence>
<keyword evidence="1" id="KW-0540">Nuclease</keyword>
<dbReference type="RefSeq" id="WP_245357444.1">
    <property type="nucleotide sequence ID" value="NZ_JAGINT010000001.1"/>
</dbReference>
<protein>
    <submittedName>
        <fullName evidence="1">Very-short-patch-repair endonuclease</fullName>
    </submittedName>
</protein>
<keyword evidence="1" id="KW-0255">Endonuclease</keyword>
<organism evidence="1 2">
    <name type="scientific">Kribbella aluminosa</name>
    <dbReference type="NCBI Taxonomy" id="416017"/>
    <lineage>
        <taxon>Bacteria</taxon>
        <taxon>Bacillati</taxon>
        <taxon>Actinomycetota</taxon>
        <taxon>Actinomycetes</taxon>
        <taxon>Propionibacteriales</taxon>
        <taxon>Kribbellaceae</taxon>
        <taxon>Kribbella</taxon>
    </lineage>
</organism>
<gene>
    <name evidence="1" type="ORF">JOF29_000961</name>
</gene>
<accession>A0ABS4UE35</accession>
<dbReference type="EMBL" id="JAGINT010000001">
    <property type="protein sequence ID" value="MBP2349878.1"/>
    <property type="molecule type" value="Genomic_DNA"/>
</dbReference>
<sequence length="60" mass="6769">MSRWPWRTQALPPAESASHRYDEMVAAGWLVLRFTYEQVVGDPAWVVATVRAALARRLAG</sequence>
<dbReference type="GO" id="GO:0004519">
    <property type="term" value="F:endonuclease activity"/>
    <property type="evidence" value="ECO:0007669"/>
    <property type="project" value="UniProtKB-KW"/>
</dbReference>
<dbReference type="Proteomes" id="UP000755585">
    <property type="component" value="Unassembled WGS sequence"/>
</dbReference>
<comment type="caution">
    <text evidence="1">The sequence shown here is derived from an EMBL/GenBank/DDBJ whole genome shotgun (WGS) entry which is preliminary data.</text>
</comment>
<name>A0ABS4UE35_9ACTN</name>
<reference evidence="1 2" key="1">
    <citation type="submission" date="2021-03" db="EMBL/GenBank/DDBJ databases">
        <title>Sequencing the genomes of 1000 actinobacteria strains.</title>
        <authorList>
            <person name="Klenk H.-P."/>
        </authorList>
    </citation>
    <scope>NUCLEOTIDE SEQUENCE [LARGE SCALE GENOMIC DNA]</scope>
    <source>
        <strain evidence="1 2">DSM 18824</strain>
    </source>
</reference>
<proteinExistence type="predicted"/>